<comment type="caution">
    <text evidence="4">The sequence shown here is derived from an EMBL/GenBank/DDBJ whole genome shotgun (WGS) entry which is preliminary data.</text>
</comment>
<reference evidence="4 5" key="1">
    <citation type="submission" date="2024-05" db="EMBL/GenBank/DDBJ databases">
        <title>Genome Sequence and Characterization of the New Strain Purple Sulfur Bacterium of Genus Thioalkalicoccus.</title>
        <authorList>
            <person name="Bryantseva I.A."/>
            <person name="Kyndt J.A."/>
            <person name="Imhoff J.F."/>
        </authorList>
    </citation>
    <scope>NUCLEOTIDE SEQUENCE [LARGE SCALE GENOMIC DNA]</scope>
    <source>
        <strain evidence="4 5">Um2</strain>
    </source>
</reference>
<dbReference type="PANTHER" id="PTHR32308">
    <property type="entry name" value="LYASE BETA SUBUNIT, PUTATIVE (AFU_ORTHOLOGUE AFUA_4G13030)-RELATED"/>
    <property type="match status" value="1"/>
</dbReference>
<dbReference type="PANTHER" id="PTHR32308:SF10">
    <property type="entry name" value="CITRATE LYASE SUBUNIT BETA"/>
    <property type="match status" value="1"/>
</dbReference>
<dbReference type="InterPro" id="IPR015813">
    <property type="entry name" value="Pyrv/PenolPyrv_kinase-like_dom"/>
</dbReference>
<accession>A0ABV4BEI6</accession>
<dbReference type="SUPFAM" id="SSF51621">
    <property type="entry name" value="Phosphoenolpyruvate/pyruvate domain"/>
    <property type="match status" value="1"/>
</dbReference>
<comment type="cofactor">
    <cofactor evidence="1">
        <name>Mg(2+)</name>
        <dbReference type="ChEBI" id="CHEBI:18420"/>
    </cofactor>
</comment>
<keyword evidence="3" id="KW-0460">Magnesium</keyword>
<evidence type="ECO:0000256" key="1">
    <source>
        <dbReference type="ARBA" id="ARBA00001946"/>
    </source>
</evidence>
<evidence type="ECO:0000313" key="5">
    <source>
        <dbReference type="Proteomes" id="UP001564408"/>
    </source>
</evidence>
<evidence type="ECO:0000256" key="3">
    <source>
        <dbReference type="ARBA" id="ARBA00022842"/>
    </source>
</evidence>
<dbReference type="EMBL" id="JBDKXB010000001">
    <property type="protein sequence ID" value="MEY6430795.1"/>
    <property type="molecule type" value="Genomic_DNA"/>
</dbReference>
<organism evidence="4 5">
    <name type="scientific">Thioalkalicoccus limnaeus</name>
    <dbReference type="NCBI Taxonomy" id="120681"/>
    <lineage>
        <taxon>Bacteria</taxon>
        <taxon>Pseudomonadati</taxon>
        <taxon>Pseudomonadota</taxon>
        <taxon>Gammaproteobacteria</taxon>
        <taxon>Chromatiales</taxon>
        <taxon>Chromatiaceae</taxon>
        <taxon>Thioalkalicoccus</taxon>
    </lineage>
</organism>
<dbReference type="InterPro" id="IPR039480">
    <property type="entry name" value="C-C_Bond_Lyase-like"/>
</dbReference>
<dbReference type="InterPro" id="IPR040442">
    <property type="entry name" value="Pyrv_kinase-like_dom_sf"/>
</dbReference>
<dbReference type="Proteomes" id="UP001564408">
    <property type="component" value="Unassembled WGS sequence"/>
</dbReference>
<dbReference type="RefSeq" id="WP_369665183.1">
    <property type="nucleotide sequence ID" value="NZ_JBDKXB010000001.1"/>
</dbReference>
<proteinExistence type="predicted"/>
<evidence type="ECO:0000313" key="4">
    <source>
        <dbReference type="EMBL" id="MEY6430795.1"/>
    </source>
</evidence>
<keyword evidence="5" id="KW-1185">Reference proteome</keyword>
<dbReference type="GO" id="GO:0016829">
    <property type="term" value="F:lyase activity"/>
    <property type="evidence" value="ECO:0007669"/>
    <property type="project" value="UniProtKB-KW"/>
</dbReference>
<gene>
    <name evidence="4" type="ORF">ABC977_00050</name>
</gene>
<dbReference type="PIRSF" id="PIRSF015582">
    <property type="entry name" value="Cit_lyase_B"/>
    <property type="match status" value="1"/>
</dbReference>
<keyword evidence="4" id="KW-0456">Lyase</keyword>
<dbReference type="Pfam" id="PF15617">
    <property type="entry name" value="C-C_Bond_Lyase"/>
    <property type="match status" value="1"/>
</dbReference>
<protein>
    <submittedName>
        <fullName evidence="4">HpcH/HpaI aldolase/citrate lyase family protein</fullName>
    </submittedName>
</protein>
<evidence type="ECO:0000256" key="2">
    <source>
        <dbReference type="ARBA" id="ARBA00022723"/>
    </source>
</evidence>
<sequence length="313" mass="34483">MDGSLNELDSLPGAAPGEARGPEPLRYLALGATLYLPATRADLAAVLNREALPGLRSVIVCTEDAVHERDLAQALDNLRRVLPRLAPAAVRRFVRPRNPEVLARIMTFAGIERLDGLVLPKVDEASLPRYAEAAAGRPGLWLMPTLETEIVFSRTRLERLIDPLQGLANPILCLRIGGNDILHRLGLKRPKRVTLYETPLRTIVHDLIVTFRPAGFELAAPVFEHLDSPRVLRAEVRLDLLHGLWSKTAIHPTQVPTIEDEYRVPSADLDLAHGILAPDAPAVFQSHGQMVEPSTHSHWAERVLERAAIFGAV</sequence>
<dbReference type="Gene3D" id="3.20.20.60">
    <property type="entry name" value="Phosphoenolpyruvate-binding domains"/>
    <property type="match status" value="1"/>
</dbReference>
<keyword evidence="2" id="KW-0479">Metal-binding</keyword>
<name>A0ABV4BEI6_9GAMM</name>
<dbReference type="InterPro" id="IPR011206">
    <property type="entry name" value="Citrate_lyase_beta/mcl1/mcl2"/>
</dbReference>